<dbReference type="GO" id="GO:0006511">
    <property type="term" value="P:ubiquitin-dependent protein catabolic process"/>
    <property type="evidence" value="ECO:0007669"/>
    <property type="project" value="InterPro"/>
</dbReference>
<name>A0AAV1EFW7_OLDCO</name>
<sequence>MSTSESASDPTKMITLVSSDGESFEVEGSVVMGSQAIKHMIEDDCANNAIPLPNVQSKELARAVEYLKIHRAEEGGKDVKKKFDDEFLKGMSHGDLFALMQAANYLDIKGLLDLTCQKTADMIKDMSPEEVREIFSIENDFTPEEEKAIRDENAWAFD</sequence>
<evidence type="ECO:0000256" key="3">
    <source>
        <dbReference type="ARBA" id="ARBA00022786"/>
    </source>
</evidence>
<dbReference type="AlphaFoldDB" id="A0AAV1EFW7"/>
<reference evidence="7" key="1">
    <citation type="submission" date="2023-03" db="EMBL/GenBank/DDBJ databases">
        <authorList>
            <person name="Julca I."/>
        </authorList>
    </citation>
    <scope>NUCLEOTIDE SEQUENCE</scope>
</reference>
<protein>
    <recommendedName>
        <fullName evidence="4">SKP1-like protein</fullName>
    </recommendedName>
</protein>
<keyword evidence="8" id="KW-1185">Reference proteome</keyword>
<dbReference type="Pfam" id="PF01466">
    <property type="entry name" value="Skp1"/>
    <property type="match status" value="1"/>
</dbReference>
<evidence type="ECO:0000256" key="2">
    <source>
        <dbReference type="ARBA" id="ARBA00009993"/>
    </source>
</evidence>
<comment type="function">
    <text evidence="4">Involved in ubiquitination and subsequent proteasomal degradation of target proteins. Together with CUL1, RBX1 and a F-box protein, it forms a SCF E3 ubiquitin ligase complex. The functional specificity of this complex depends on the type of F-box protein. In the SCF complex, it serves as an adapter that links the F-box protein to CUL1.</text>
</comment>
<dbReference type="SUPFAM" id="SSF54695">
    <property type="entry name" value="POZ domain"/>
    <property type="match status" value="1"/>
</dbReference>
<organism evidence="7 8">
    <name type="scientific">Oldenlandia corymbosa var. corymbosa</name>
    <dbReference type="NCBI Taxonomy" id="529605"/>
    <lineage>
        <taxon>Eukaryota</taxon>
        <taxon>Viridiplantae</taxon>
        <taxon>Streptophyta</taxon>
        <taxon>Embryophyta</taxon>
        <taxon>Tracheophyta</taxon>
        <taxon>Spermatophyta</taxon>
        <taxon>Magnoliopsida</taxon>
        <taxon>eudicotyledons</taxon>
        <taxon>Gunneridae</taxon>
        <taxon>Pentapetalae</taxon>
        <taxon>asterids</taxon>
        <taxon>lamiids</taxon>
        <taxon>Gentianales</taxon>
        <taxon>Rubiaceae</taxon>
        <taxon>Rubioideae</taxon>
        <taxon>Spermacoceae</taxon>
        <taxon>Hedyotis-Oldenlandia complex</taxon>
        <taxon>Oldenlandia</taxon>
    </lineage>
</organism>
<dbReference type="FunFam" id="3.30.710.10:FF:000026">
    <property type="entry name" value="E3 ubiquitin ligase complex SCF subunit"/>
    <property type="match status" value="1"/>
</dbReference>
<evidence type="ECO:0000259" key="5">
    <source>
        <dbReference type="Pfam" id="PF01466"/>
    </source>
</evidence>
<feature type="domain" description="SKP1 component dimerisation" evidence="5">
    <location>
        <begin position="109"/>
        <end position="156"/>
    </location>
</feature>
<comment type="subunit">
    <text evidence="4">Part of a SCF (SKP1-cullin-F-box) protein ligase complex.</text>
</comment>
<dbReference type="PIRSF" id="PIRSF028729">
    <property type="entry name" value="E3_ubiquit_lig_SCF_Skp"/>
    <property type="match status" value="1"/>
</dbReference>
<dbReference type="SUPFAM" id="SSF81382">
    <property type="entry name" value="Skp1 dimerisation domain-like"/>
    <property type="match status" value="1"/>
</dbReference>
<evidence type="ECO:0000313" key="8">
    <source>
        <dbReference type="Proteomes" id="UP001161247"/>
    </source>
</evidence>
<comment type="similarity">
    <text evidence="2 4">Belongs to the SKP1 family.</text>
</comment>
<dbReference type="Pfam" id="PF03931">
    <property type="entry name" value="Skp1_POZ"/>
    <property type="match status" value="1"/>
</dbReference>
<dbReference type="Gene3D" id="3.30.710.10">
    <property type="entry name" value="Potassium Channel Kv1.1, Chain A"/>
    <property type="match status" value="1"/>
</dbReference>
<evidence type="ECO:0000313" key="7">
    <source>
        <dbReference type="EMBL" id="CAI9118544.1"/>
    </source>
</evidence>
<dbReference type="EMBL" id="OX459126">
    <property type="protein sequence ID" value="CAI9118544.1"/>
    <property type="molecule type" value="Genomic_DNA"/>
</dbReference>
<accession>A0AAV1EFW7</accession>
<evidence type="ECO:0000259" key="6">
    <source>
        <dbReference type="Pfam" id="PF03931"/>
    </source>
</evidence>
<dbReference type="GO" id="GO:0009867">
    <property type="term" value="P:jasmonic acid mediated signaling pathway"/>
    <property type="evidence" value="ECO:0007669"/>
    <property type="project" value="UniProtKB-ARBA"/>
</dbReference>
<dbReference type="InterPro" id="IPR001232">
    <property type="entry name" value="SKP1-like"/>
</dbReference>
<dbReference type="Proteomes" id="UP001161247">
    <property type="component" value="Chromosome 9"/>
</dbReference>
<evidence type="ECO:0000256" key="1">
    <source>
        <dbReference type="ARBA" id="ARBA00004906"/>
    </source>
</evidence>
<dbReference type="InterPro" id="IPR036296">
    <property type="entry name" value="SKP1-like_dim_sf"/>
</dbReference>
<dbReference type="GO" id="GO:0016567">
    <property type="term" value="P:protein ubiquitination"/>
    <property type="evidence" value="ECO:0007669"/>
    <property type="project" value="UniProtKB-UniRule"/>
</dbReference>
<dbReference type="InterPro" id="IPR011333">
    <property type="entry name" value="SKP1/BTB/POZ_sf"/>
</dbReference>
<dbReference type="SMART" id="SM00512">
    <property type="entry name" value="Skp1"/>
    <property type="match status" value="1"/>
</dbReference>
<dbReference type="InterPro" id="IPR016073">
    <property type="entry name" value="Skp1_comp_POZ"/>
</dbReference>
<dbReference type="CDD" id="cd18322">
    <property type="entry name" value="BTB_POZ_SKP1"/>
    <property type="match status" value="1"/>
</dbReference>
<feature type="domain" description="SKP1 component POZ" evidence="6">
    <location>
        <begin position="12"/>
        <end position="71"/>
    </location>
</feature>
<keyword evidence="3 4" id="KW-0833">Ubl conjugation pathway</keyword>
<gene>
    <name evidence="7" type="ORF">OLC1_LOCUS24383</name>
</gene>
<dbReference type="PANTHER" id="PTHR11165">
    <property type="entry name" value="SKP1"/>
    <property type="match status" value="1"/>
</dbReference>
<evidence type="ECO:0000256" key="4">
    <source>
        <dbReference type="PIRNR" id="PIRNR028729"/>
    </source>
</evidence>
<dbReference type="InterPro" id="IPR016897">
    <property type="entry name" value="SKP1"/>
</dbReference>
<comment type="pathway">
    <text evidence="1 4">Protein modification; protein ubiquitination.</text>
</comment>
<proteinExistence type="inferred from homology"/>
<dbReference type="InterPro" id="IPR016072">
    <property type="entry name" value="Skp1_comp_dimer"/>
</dbReference>